<evidence type="ECO:0000256" key="5">
    <source>
        <dbReference type="ARBA" id="ARBA00022692"/>
    </source>
</evidence>
<dbReference type="GO" id="GO:0016020">
    <property type="term" value="C:membrane"/>
    <property type="evidence" value="ECO:0007669"/>
    <property type="project" value="UniProtKB-SubCell"/>
</dbReference>
<dbReference type="CDD" id="cd06163">
    <property type="entry name" value="S2P-M50_PDZ_RseP-like"/>
    <property type="match status" value="1"/>
</dbReference>
<dbReference type="Pfam" id="PF17820">
    <property type="entry name" value="PDZ_6"/>
    <property type="match status" value="1"/>
</dbReference>
<keyword evidence="10 11" id="KW-0472">Membrane</keyword>
<keyword evidence="7 11" id="KW-0862">Zinc</keyword>
<reference evidence="14" key="1">
    <citation type="submission" date="2016-10" db="EMBL/GenBank/DDBJ databases">
        <authorList>
            <person name="Varghese N."/>
            <person name="Submissions S."/>
        </authorList>
    </citation>
    <scope>NUCLEOTIDE SEQUENCE [LARGE SCALE GENOMIC DNA]</scope>
    <source>
        <strain evidence="14">CGMCC 1.7655</strain>
    </source>
</reference>
<keyword evidence="6 11" id="KW-0378">Hydrolase</keyword>
<sequence>MGCAGAAGRGGLADGGGMIQELVGQMGGLAWTVVAFIVALSIIVGVHEYGHYIVGRWSGIRAEVFSLGFGPRLFARRDRRGTVWQVAAIPLGGYVRFLGDADAASMTRDGHMDPALARQTLGGAPLWARFATVAAGPVFNFILAALVFAGVIAWQGIATDRVVVGEIAPTPPGIVNELRPGDEVLAVGGQPVNGWATLFRLTETLPAAPQQQWTVRRQGDELTVTAPDVAPPRISGVGPRSAASAVDLRAGDVILAVEGRPINRFTDLRPAVEAAQGRPVTLRVWREGEGEADFVLVPREQDLPSAGGGFEKRWLIGVTGGEGYIRPSTRTPGPFEALSMGAQQTWDVIWGSLTGMVAMVTGQIGRCNLSGAISIAEVAGDAASSGAGNFFWLVAVLSAGIGFLNLLPIPVLDGGHLAFYTWEAVAGRPPSARAMDILTRIGMALVLMLMFFGLSNDILCR</sequence>
<evidence type="ECO:0000256" key="9">
    <source>
        <dbReference type="ARBA" id="ARBA00023049"/>
    </source>
</evidence>
<protein>
    <recommendedName>
        <fullName evidence="11">Zinc metalloprotease</fullName>
        <ecNumber evidence="11">3.4.24.-</ecNumber>
    </recommendedName>
</protein>
<evidence type="ECO:0000256" key="11">
    <source>
        <dbReference type="RuleBase" id="RU362031"/>
    </source>
</evidence>
<proteinExistence type="inferred from homology"/>
<feature type="domain" description="PDZ" evidence="12">
    <location>
        <begin position="144"/>
        <end position="219"/>
    </location>
</feature>
<dbReference type="PANTHER" id="PTHR42837">
    <property type="entry name" value="REGULATOR OF SIGMA-E PROTEASE RSEP"/>
    <property type="match status" value="1"/>
</dbReference>
<comment type="subcellular location">
    <subcellularLocation>
        <location evidence="2">Membrane</location>
        <topology evidence="2">Multi-pass membrane protein</topology>
    </subcellularLocation>
</comment>
<evidence type="ECO:0000256" key="3">
    <source>
        <dbReference type="ARBA" id="ARBA00007931"/>
    </source>
</evidence>
<evidence type="ECO:0000259" key="12">
    <source>
        <dbReference type="SMART" id="SM00228"/>
    </source>
</evidence>
<dbReference type="InterPro" id="IPR001478">
    <property type="entry name" value="PDZ"/>
</dbReference>
<dbReference type="AlphaFoldDB" id="A0A1G9LZD8"/>
<dbReference type="PANTHER" id="PTHR42837:SF2">
    <property type="entry name" value="MEMBRANE METALLOPROTEASE ARASP2, CHLOROPLASTIC-RELATED"/>
    <property type="match status" value="1"/>
</dbReference>
<feature type="transmembrane region" description="Helical" evidence="11">
    <location>
        <begin position="437"/>
        <end position="459"/>
    </location>
</feature>
<evidence type="ECO:0000256" key="1">
    <source>
        <dbReference type="ARBA" id="ARBA00001947"/>
    </source>
</evidence>
<comment type="similarity">
    <text evidence="3 11">Belongs to the peptidase M50B family.</text>
</comment>
<dbReference type="InterPro" id="IPR036034">
    <property type="entry name" value="PDZ_sf"/>
</dbReference>
<feature type="transmembrane region" description="Helical" evidence="11">
    <location>
        <begin position="390"/>
        <end position="412"/>
    </location>
</feature>
<dbReference type="GO" id="GO:0046872">
    <property type="term" value="F:metal ion binding"/>
    <property type="evidence" value="ECO:0007669"/>
    <property type="project" value="UniProtKB-KW"/>
</dbReference>
<dbReference type="Proteomes" id="UP000199555">
    <property type="component" value="Unassembled WGS sequence"/>
</dbReference>
<evidence type="ECO:0000256" key="2">
    <source>
        <dbReference type="ARBA" id="ARBA00004141"/>
    </source>
</evidence>
<evidence type="ECO:0000256" key="10">
    <source>
        <dbReference type="ARBA" id="ARBA00023136"/>
    </source>
</evidence>
<evidence type="ECO:0000256" key="4">
    <source>
        <dbReference type="ARBA" id="ARBA00022670"/>
    </source>
</evidence>
<feature type="transmembrane region" description="Helical" evidence="11">
    <location>
        <begin position="28"/>
        <end position="46"/>
    </location>
</feature>
<evidence type="ECO:0000256" key="6">
    <source>
        <dbReference type="ARBA" id="ARBA00022801"/>
    </source>
</evidence>
<dbReference type="InterPro" id="IPR004387">
    <property type="entry name" value="Pept_M50_Zn"/>
</dbReference>
<dbReference type="EC" id="3.4.24.-" evidence="11"/>
<dbReference type="GO" id="GO:0006508">
    <property type="term" value="P:proteolysis"/>
    <property type="evidence" value="ECO:0007669"/>
    <property type="project" value="UniProtKB-KW"/>
</dbReference>
<organism evidence="13 14">
    <name type="scientific">Paracoccus chinensis</name>
    <dbReference type="NCBI Taxonomy" id="525640"/>
    <lineage>
        <taxon>Bacteria</taxon>
        <taxon>Pseudomonadati</taxon>
        <taxon>Pseudomonadota</taxon>
        <taxon>Alphaproteobacteria</taxon>
        <taxon>Rhodobacterales</taxon>
        <taxon>Paracoccaceae</taxon>
        <taxon>Paracoccus</taxon>
    </lineage>
</organism>
<keyword evidence="11" id="KW-0479">Metal-binding</keyword>
<keyword evidence="8 11" id="KW-1133">Transmembrane helix</keyword>
<keyword evidence="14" id="KW-1185">Reference proteome</keyword>
<dbReference type="SUPFAM" id="SSF50156">
    <property type="entry name" value="PDZ domain-like"/>
    <property type="match status" value="2"/>
</dbReference>
<dbReference type="Gene3D" id="2.30.42.10">
    <property type="match status" value="2"/>
</dbReference>
<dbReference type="NCBIfam" id="TIGR00054">
    <property type="entry name" value="RIP metalloprotease RseP"/>
    <property type="match status" value="1"/>
</dbReference>
<dbReference type="SMART" id="SM00228">
    <property type="entry name" value="PDZ"/>
    <property type="match status" value="2"/>
</dbReference>
<keyword evidence="4 13" id="KW-0645">Protease</keyword>
<keyword evidence="5 11" id="KW-0812">Transmembrane</keyword>
<dbReference type="STRING" id="525640.SAMN04487971_11733"/>
<feature type="domain" description="PDZ" evidence="12">
    <location>
        <begin position="220"/>
        <end position="288"/>
    </location>
</feature>
<keyword evidence="9 11" id="KW-0482">Metalloprotease</keyword>
<dbReference type="InterPro" id="IPR041489">
    <property type="entry name" value="PDZ_6"/>
</dbReference>
<evidence type="ECO:0000313" key="14">
    <source>
        <dbReference type="Proteomes" id="UP000199555"/>
    </source>
</evidence>
<name>A0A1G9LZD8_9RHOB</name>
<feature type="transmembrane region" description="Helical" evidence="11">
    <location>
        <begin position="82"/>
        <end position="99"/>
    </location>
</feature>
<dbReference type="EMBL" id="FNGE01000017">
    <property type="protein sequence ID" value="SDL67253.1"/>
    <property type="molecule type" value="Genomic_DNA"/>
</dbReference>
<evidence type="ECO:0000313" key="13">
    <source>
        <dbReference type="EMBL" id="SDL67253.1"/>
    </source>
</evidence>
<feature type="transmembrane region" description="Helical" evidence="11">
    <location>
        <begin position="126"/>
        <end position="154"/>
    </location>
</feature>
<dbReference type="Pfam" id="PF02163">
    <property type="entry name" value="Peptidase_M50"/>
    <property type="match status" value="1"/>
</dbReference>
<evidence type="ECO:0000256" key="8">
    <source>
        <dbReference type="ARBA" id="ARBA00022989"/>
    </source>
</evidence>
<evidence type="ECO:0000256" key="7">
    <source>
        <dbReference type="ARBA" id="ARBA00022833"/>
    </source>
</evidence>
<accession>A0A1G9LZD8</accession>
<comment type="cofactor">
    <cofactor evidence="1 11">
        <name>Zn(2+)</name>
        <dbReference type="ChEBI" id="CHEBI:29105"/>
    </cofactor>
</comment>
<dbReference type="GO" id="GO:0004222">
    <property type="term" value="F:metalloendopeptidase activity"/>
    <property type="evidence" value="ECO:0007669"/>
    <property type="project" value="InterPro"/>
</dbReference>
<gene>
    <name evidence="13" type="ORF">SAMN04487971_11733</name>
</gene>
<dbReference type="InterPro" id="IPR008915">
    <property type="entry name" value="Peptidase_M50"/>
</dbReference>